<dbReference type="PANTHER" id="PTHR34934">
    <property type="entry name" value="FLAVIN-DEPENDENT THYMIDYLATE SYNTHASE"/>
    <property type="match status" value="1"/>
</dbReference>
<dbReference type="PANTHER" id="PTHR34934:SF1">
    <property type="entry name" value="FLAVIN-DEPENDENT THYMIDYLATE SYNTHASE"/>
    <property type="match status" value="1"/>
</dbReference>
<dbReference type="GO" id="GO:0070402">
    <property type="term" value="F:NADPH binding"/>
    <property type="evidence" value="ECO:0007669"/>
    <property type="project" value="TreeGrafter"/>
</dbReference>
<gene>
    <name evidence="1" type="ORF">METZ01_LOCUS119549</name>
</gene>
<dbReference type="InterPro" id="IPR036098">
    <property type="entry name" value="Thymidylate_synthase_ThyX_sf"/>
</dbReference>
<feature type="non-terminal residue" evidence="1">
    <location>
        <position position="106"/>
    </location>
</feature>
<dbReference type="Gene3D" id="3.30.1360.170">
    <property type="match status" value="1"/>
</dbReference>
<sequence>MGDDDAVVRAARVSYGKGTKQAQTDRNLIRYLMRHKHTTPFEMCEVKFHIKLPIFVMRQLIRHRTAQVNEYSGRYSVMSDDFYIPELDDIKKQSTTNAQGRGEEFS</sequence>
<proteinExistence type="predicted"/>
<dbReference type="GO" id="GO:0050797">
    <property type="term" value="F:thymidylate synthase (FAD) activity"/>
    <property type="evidence" value="ECO:0007669"/>
    <property type="project" value="InterPro"/>
</dbReference>
<dbReference type="PROSITE" id="PS51331">
    <property type="entry name" value="THYX"/>
    <property type="match status" value="1"/>
</dbReference>
<protein>
    <recommendedName>
        <fullName evidence="2">Thymidylate synthase (FAD)</fullName>
    </recommendedName>
</protein>
<dbReference type="AlphaFoldDB" id="A0A381XPM2"/>
<accession>A0A381XPM2</accession>
<dbReference type="GO" id="GO:0006231">
    <property type="term" value="P:dTMP biosynthetic process"/>
    <property type="evidence" value="ECO:0007669"/>
    <property type="project" value="InterPro"/>
</dbReference>
<dbReference type="Pfam" id="PF02511">
    <property type="entry name" value="Thy1"/>
    <property type="match status" value="1"/>
</dbReference>
<dbReference type="InterPro" id="IPR003669">
    <property type="entry name" value="Thymidylate_synthase_ThyX"/>
</dbReference>
<reference evidence="1" key="1">
    <citation type="submission" date="2018-05" db="EMBL/GenBank/DDBJ databases">
        <authorList>
            <person name="Lanie J.A."/>
            <person name="Ng W.-L."/>
            <person name="Kazmierczak K.M."/>
            <person name="Andrzejewski T.M."/>
            <person name="Davidsen T.M."/>
            <person name="Wayne K.J."/>
            <person name="Tettelin H."/>
            <person name="Glass J.I."/>
            <person name="Rusch D."/>
            <person name="Podicherti R."/>
            <person name="Tsui H.-C.T."/>
            <person name="Winkler M.E."/>
        </authorList>
    </citation>
    <scope>NUCLEOTIDE SEQUENCE</scope>
</reference>
<dbReference type="NCBIfam" id="TIGR02170">
    <property type="entry name" value="thyX"/>
    <property type="match status" value="1"/>
</dbReference>
<evidence type="ECO:0008006" key="2">
    <source>
        <dbReference type="Google" id="ProtNLM"/>
    </source>
</evidence>
<evidence type="ECO:0000313" key="1">
    <source>
        <dbReference type="EMBL" id="SVA66695.1"/>
    </source>
</evidence>
<dbReference type="CDD" id="cd20175">
    <property type="entry name" value="ThyX"/>
    <property type="match status" value="1"/>
</dbReference>
<dbReference type="EMBL" id="UINC01015924">
    <property type="protein sequence ID" value="SVA66695.1"/>
    <property type="molecule type" value="Genomic_DNA"/>
</dbReference>
<dbReference type="GO" id="GO:0004799">
    <property type="term" value="F:thymidylate synthase activity"/>
    <property type="evidence" value="ECO:0007669"/>
    <property type="project" value="TreeGrafter"/>
</dbReference>
<name>A0A381XPM2_9ZZZZ</name>
<organism evidence="1">
    <name type="scientific">marine metagenome</name>
    <dbReference type="NCBI Taxonomy" id="408172"/>
    <lineage>
        <taxon>unclassified sequences</taxon>
        <taxon>metagenomes</taxon>
        <taxon>ecological metagenomes</taxon>
    </lineage>
</organism>
<dbReference type="GO" id="GO:0050660">
    <property type="term" value="F:flavin adenine dinucleotide binding"/>
    <property type="evidence" value="ECO:0007669"/>
    <property type="project" value="InterPro"/>
</dbReference>
<dbReference type="SUPFAM" id="SSF69796">
    <property type="entry name" value="Thymidylate synthase-complementing protein Thy1"/>
    <property type="match status" value="1"/>
</dbReference>